<evidence type="ECO:0000313" key="2">
    <source>
        <dbReference type="Proteomes" id="UP000053244"/>
    </source>
</evidence>
<dbReference type="EMBL" id="LLZH01000064">
    <property type="protein sequence ID" value="KUL38517.1"/>
    <property type="molecule type" value="Genomic_DNA"/>
</dbReference>
<gene>
    <name evidence="1" type="ORF">ADL15_10980</name>
</gene>
<accession>A0A0X3V229</accession>
<dbReference type="AlphaFoldDB" id="A0A0X3V229"/>
<keyword evidence="2" id="KW-1185">Reference proteome</keyword>
<protein>
    <submittedName>
        <fullName evidence="1">Uncharacterized protein</fullName>
    </submittedName>
</protein>
<evidence type="ECO:0000313" key="1">
    <source>
        <dbReference type="EMBL" id="KUL38517.1"/>
    </source>
</evidence>
<name>A0A0X3V229_9ACTN</name>
<organism evidence="1 2">
    <name type="scientific">Actinoplanes awajinensis subsp. mycoplanecinus</name>
    <dbReference type="NCBI Taxonomy" id="135947"/>
    <lineage>
        <taxon>Bacteria</taxon>
        <taxon>Bacillati</taxon>
        <taxon>Actinomycetota</taxon>
        <taxon>Actinomycetes</taxon>
        <taxon>Micromonosporales</taxon>
        <taxon>Micromonosporaceae</taxon>
        <taxon>Actinoplanes</taxon>
    </lineage>
</organism>
<proteinExistence type="predicted"/>
<comment type="caution">
    <text evidence="1">The sequence shown here is derived from an EMBL/GenBank/DDBJ whole genome shotgun (WGS) entry which is preliminary data.</text>
</comment>
<dbReference type="RefSeq" id="WP_067687954.1">
    <property type="nucleotide sequence ID" value="NZ_LLZH01000064.1"/>
</dbReference>
<dbReference type="Proteomes" id="UP000053244">
    <property type="component" value="Unassembled WGS sequence"/>
</dbReference>
<reference evidence="1 2" key="1">
    <citation type="submission" date="2015-10" db="EMBL/GenBank/DDBJ databases">
        <authorList>
            <person name="Gilbert D.G."/>
        </authorList>
    </citation>
    <scope>NUCLEOTIDE SEQUENCE [LARGE SCALE GENOMIC DNA]</scope>
    <source>
        <strain evidence="1 2">NRRL B-16712</strain>
    </source>
</reference>
<sequence length="195" mass="21189">MTLYWLPLGAGGARVVRWSGACYETMSARREHRAPRDLYHCALAVGEYVIEMAPVWSLREPHRGVVAEGPVGLRWLGRSALFRYEVRRWRHGRIPDAAFAVGGPVPLSTDPELAARLLALVPSFPTATWGRDELGTGDMWNSNSLISWLLTRAGYPAGDVPLPVGGRAPGWSAGRVVALTGGSRGPVRPGSEHDN</sequence>